<dbReference type="EMBL" id="JABXJJ020000009">
    <property type="protein sequence ID" value="MDI5969403.1"/>
    <property type="molecule type" value="Genomic_DNA"/>
</dbReference>
<keyword evidence="1" id="KW-0175">Coiled coil</keyword>
<protein>
    <submittedName>
        <fullName evidence="3">Uncharacterized protein</fullName>
    </submittedName>
</protein>
<reference evidence="3" key="1">
    <citation type="submission" date="2023-05" db="EMBL/GenBank/DDBJ databases">
        <title>Streptantibioticus silvisoli sp. nov., acidotolerant actinomycetes 1 from pine litter.</title>
        <authorList>
            <person name="Swiecimska M."/>
            <person name="Golinska P."/>
            <person name="Sangal V."/>
            <person name="Wachnowicz B."/>
            <person name="Goodfellow M."/>
        </authorList>
    </citation>
    <scope>NUCLEOTIDE SEQUENCE</scope>
    <source>
        <strain evidence="3">SL13</strain>
    </source>
</reference>
<evidence type="ECO:0000313" key="3">
    <source>
        <dbReference type="EMBL" id="MDI5969403.1"/>
    </source>
</evidence>
<sequence>MARYGFTVVFPPAGVDPPPNADDSNMPRRYGISDPEGAAKYGYQLPTDDAQHPAPPQLSSAGISVLTGRTALSPRAAKAPSTYKGMKIPQGGCEQQSFNRLGARLDFSLPSKLDHDSLVRSQEEPQVRMAIGDWSSCMKIRGYTVADPYAAFNLFPGTGSGGASQQEIDLALADIHCKEKTDLIAVWHKADAEIQQQEVEQNQLDLQQLKEKNTRAVKAAEAALRG</sequence>
<comment type="caution">
    <text evidence="3">The sequence shown here is derived from an EMBL/GenBank/DDBJ whole genome shotgun (WGS) entry which is preliminary data.</text>
</comment>
<evidence type="ECO:0000256" key="2">
    <source>
        <dbReference type="SAM" id="MobiDB-lite"/>
    </source>
</evidence>
<accession>A0AA90K7Y1</accession>
<evidence type="ECO:0000256" key="1">
    <source>
        <dbReference type="SAM" id="Coils"/>
    </source>
</evidence>
<proteinExistence type="predicted"/>
<feature type="region of interest" description="Disordered" evidence="2">
    <location>
        <begin position="11"/>
        <end position="57"/>
    </location>
</feature>
<feature type="coiled-coil region" evidence="1">
    <location>
        <begin position="192"/>
        <end position="219"/>
    </location>
</feature>
<organism evidence="3">
    <name type="scientific">Streptantibioticus silvisoli</name>
    <dbReference type="NCBI Taxonomy" id="2705255"/>
    <lineage>
        <taxon>Bacteria</taxon>
        <taxon>Bacillati</taxon>
        <taxon>Actinomycetota</taxon>
        <taxon>Actinomycetes</taxon>
        <taxon>Kitasatosporales</taxon>
        <taxon>Streptomycetaceae</taxon>
        <taxon>Streptantibioticus</taxon>
    </lineage>
</organism>
<name>A0AA90K7Y1_9ACTN</name>
<gene>
    <name evidence="3" type="ORF">POF50_008605</name>
</gene>
<dbReference type="AlphaFoldDB" id="A0AA90K7Y1"/>